<dbReference type="InterPro" id="IPR050300">
    <property type="entry name" value="GDXG_lipolytic_enzyme"/>
</dbReference>
<gene>
    <name evidence="4" type="ORF">GLX25_00600</name>
</gene>
<dbReference type="InterPro" id="IPR013094">
    <property type="entry name" value="AB_hydrolase_3"/>
</dbReference>
<reference evidence="4 5" key="1">
    <citation type="submission" date="2019-11" db="EMBL/GenBank/DDBJ databases">
        <title>Agromyces kandeliae sp. nov., isolated from mangrove soil.</title>
        <authorList>
            <person name="Wang R."/>
        </authorList>
    </citation>
    <scope>NUCLEOTIDE SEQUENCE [LARGE SCALE GENOMIC DNA]</scope>
    <source>
        <strain evidence="4 5">JCM 11431</strain>
    </source>
</reference>
<dbReference type="SUPFAM" id="SSF53474">
    <property type="entry name" value="alpha/beta-Hydrolases"/>
    <property type="match status" value="1"/>
</dbReference>
<evidence type="ECO:0000256" key="2">
    <source>
        <dbReference type="SAM" id="MobiDB-lite"/>
    </source>
</evidence>
<proteinExistence type="predicted"/>
<dbReference type="AlphaFoldDB" id="A0A7C9MF40"/>
<dbReference type="GO" id="GO:0016787">
    <property type="term" value="F:hydrolase activity"/>
    <property type="evidence" value="ECO:0007669"/>
    <property type="project" value="UniProtKB-KW"/>
</dbReference>
<feature type="region of interest" description="Disordered" evidence="2">
    <location>
        <begin position="267"/>
        <end position="300"/>
    </location>
</feature>
<organism evidence="4 5">
    <name type="scientific">Agromyces luteolus</name>
    <dbReference type="NCBI Taxonomy" id="88373"/>
    <lineage>
        <taxon>Bacteria</taxon>
        <taxon>Bacillati</taxon>
        <taxon>Actinomycetota</taxon>
        <taxon>Actinomycetes</taxon>
        <taxon>Micrococcales</taxon>
        <taxon>Microbacteriaceae</taxon>
        <taxon>Agromyces</taxon>
    </lineage>
</organism>
<keyword evidence="5" id="KW-1185">Reference proteome</keyword>
<dbReference type="Proteomes" id="UP000480122">
    <property type="component" value="Unassembled WGS sequence"/>
</dbReference>
<accession>A0A7C9MF40</accession>
<dbReference type="PANTHER" id="PTHR48081">
    <property type="entry name" value="AB HYDROLASE SUPERFAMILY PROTEIN C4A8.06C"/>
    <property type="match status" value="1"/>
</dbReference>
<evidence type="ECO:0000259" key="3">
    <source>
        <dbReference type="Pfam" id="PF07859"/>
    </source>
</evidence>
<dbReference type="InterPro" id="IPR029058">
    <property type="entry name" value="AB_hydrolase_fold"/>
</dbReference>
<dbReference type="EMBL" id="WODA01000002">
    <property type="protein sequence ID" value="MUN05618.1"/>
    <property type="molecule type" value="Genomic_DNA"/>
</dbReference>
<dbReference type="Gene3D" id="3.40.50.1820">
    <property type="entry name" value="alpha/beta hydrolase"/>
    <property type="match status" value="1"/>
</dbReference>
<evidence type="ECO:0000313" key="4">
    <source>
        <dbReference type="EMBL" id="MUN05618.1"/>
    </source>
</evidence>
<dbReference type="OrthoDB" id="3181909at2"/>
<evidence type="ECO:0000256" key="1">
    <source>
        <dbReference type="ARBA" id="ARBA00022801"/>
    </source>
</evidence>
<comment type="caution">
    <text evidence="4">The sequence shown here is derived from an EMBL/GenBank/DDBJ whole genome shotgun (WGS) entry which is preliminary data.</text>
</comment>
<keyword evidence="1 4" id="KW-0378">Hydrolase</keyword>
<sequence>MTTPYDSADGLVRVYPADDAGPGPTPALVWAHGGGFTAGDLDMPEADWVARAFAARGVTVVSIDYRLAGGGCRYPDPSDDVLAAWRWTSAHAGHLGIDPARIVAGGASAGGNLTAGAVLRALDGAAPVPAGVFLAYPTLLAVQPAPDAALRAMLDANPAADRFGPARVRAMYEDYLGGPVDDAPLPAVPGLATPAEVAGFPPTLMVNGEADELRVSGEAFAATLVAAGVPVLVVTEPGTEHGHLNRPHEPAASATVERVLTWLAGLDTGASRPTRPPHGVGASRPTRPPHGAGVSLDHQH</sequence>
<dbReference type="PANTHER" id="PTHR48081:SF8">
    <property type="entry name" value="ALPHA_BETA HYDROLASE FOLD-3 DOMAIN-CONTAINING PROTEIN-RELATED"/>
    <property type="match status" value="1"/>
</dbReference>
<feature type="domain" description="Alpha/beta hydrolase fold-3" evidence="3">
    <location>
        <begin position="28"/>
        <end position="243"/>
    </location>
</feature>
<dbReference type="Pfam" id="PF07859">
    <property type="entry name" value="Abhydrolase_3"/>
    <property type="match status" value="1"/>
</dbReference>
<protein>
    <submittedName>
        <fullName evidence="4">Alpha/beta hydrolase fold domain-containing protein</fullName>
    </submittedName>
</protein>
<dbReference type="RefSeq" id="WP_155840282.1">
    <property type="nucleotide sequence ID" value="NZ_BAAAIA010000009.1"/>
</dbReference>
<evidence type="ECO:0000313" key="5">
    <source>
        <dbReference type="Proteomes" id="UP000480122"/>
    </source>
</evidence>
<name>A0A7C9MF40_9MICO</name>